<gene>
    <name evidence="2" type="ORF">Q5M86_12875</name>
</gene>
<protein>
    <submittedName>
        <fullName evidence="2">BatD family protein</fullName>
    </submittedName>
</protein>
<dbReference type="RefSeq" id="WP_304333461.1">
    <property type="nucleotide sequence ID" value="NZ_CALXOU010000061.1"/>
</dbReference>
<sequence>MIITNVLLYPIVIVEDKVNKKSMYEWENIEYSLLYTGDAGKFKPSGINENAISDFEVINKEIEMETIHKDNEVPTMNYKITYTLKPIRKGKLKIPELEAAYYNVERGNSLVPQEQLIKEYNIRVFSPWFILIMIGQWVIIILIAFLIFKFIKEQHNFNKKAFENKKTIK</sequence>
<keyword evidence="1" id="KW-0812">Transmembrane</keyword>
<evidence type="ECO:0000313" key="3">
    <source>
        <dbReference type="Proteomes" id="UP001175147"/>
    </source>
</evidence>
<dbReference type="EMBL" id="JAUPBM010000261">
    <property type="protein sequence ID" value="MDO7021664.1"/>
    <property type="molecule type" value="Genomic_DNA"/>
</dbReference>
<keyword evidence="3" id="KW-1185">Reference proteome</keyword>
<comment type="caution">
    <text evidence="2">The sequence shown here is derived from an EMBL/GenBank/DDBJ whole genome shotgun (WGS) entry which is preliminary data.</text>
</comment>
<dbReference type="Proteomes" id="UP001175147">
    <property type="component" value="Unassembled WGS sequence"/>
</dbReference>
<name>A0ABT8Z285_9SPIR</name>
<dbReference type="Pfam" id="PF13584">
    <property type="entry name" value="BatD"/>
    <property type="match status" value="1"/>
</dbReference>
<proteinExistence type="predicted"/>
<dbReference type="InterPro" id="IPR025738">
    <property type="entry name" value="BatD"/>
</dbReference>
<reference evidence="2" key="1">
    <citation type="submission" date="2023-07" db="EMBL/GenBank/DDBJ databases">
        <title>Mucosal microbiota of week-old chicken and adult hens.</title>
        <authorList>
            <person name="Volf J."/>
            <person name="Karasova D."/>
            <person name="Crhanova M."/>
            <person name="Faldynova M."/>
            <person name="Prikrylova H."/>
            <person name="Zeman M."/>
            <person name="Babak V."/>
            <person name="Rajova J."/>
            <person name="Rychlik I."/>
        </authorList>
    </citation>
    <scope>NUCLEOTIDE SEQUENCE</scope>
    <source>
        <strain evidence="2">ET902</strain>
    </source>
</reference>
<organism evidence="2 3">
    <name type="scientific">Brachyspira innocens</name>
    <dbReference type="NCBI Taxonomy" id="13264"/>
    <lineage>
        <taxon>Bacteria</taxon>
        <taxon>Pseudomonadati</taxon>
        <taxon>Spirochaetota</taxon>
        <taxon>Spirochaetia</taxon>
        <taxon>Brachyspirales</taxon>
        <taxon>Brachyspiraceae</taxon>
        <taxon>Brachyspira</taxon>
    </lineage>
</organism>
<evidence type="ECO:0000313" key="2">
    <source>
        <dbReference type="EMBL" id="MDO7021664.1"/>
    </source>
</evidence>
<evidence type="ECO:0000256" key="1">
    <source>
        <dbReference type="SAM" id="Phobius"/>
    </source>
</evidence>
<feature type="transmembrane region" description="Helical" evidence="1">
    <location>
        <begin position="128"/>
        <end position="151"/>
    </location>
</feature>
<keyword evidence="1" id="KW-0472">Membrane</keyword>
<accession>A0ABT8Z285</accession>
<keyword evidence="1" id="KW-1133">Transmembrane helix</keyword>